<evidence type="ECO:0000256" key="1">
    <source>
        <dbReference type="SAM" id="Phobius"/>
    </source>
</evidence>
<keyword evidence="1" id="KW-0812">Transmembrane</keyword>
<gene>
    <name evidence="2" type="ORF">DEMABW1_80090</name>
    <name evidence="3" type="ORF">MTBBW1_80090</name>
</gene>
<proteinExistence type="predicted"/>
<evidence type="ECO:0000313" key="3">
    <source>
        <dbReference type="EMBL" id="SLM32752.1"/>
    </source>
</evidence>
<evidence type="ECO:0000313" key="4">
    <source>
        <dbReference type="Proteomes" id="UP000191931"/>
    </source>
</evidence>
<dbReference type="EMBL" id="HF547348">
    <property type="protein sequence ID" value="CCO06701.1"/>
    <property type="molecule type" value="Genomic_DNA"/>
</dbReference>
<sequence>MSAVFVRYKGLNLFSILVNCKNCAAIAIIIIYIIVSLILNFILYPLAFIDTLSVKFVEQFLFQSYHISASKIYKWYNVVLRYIVVYCSTMWYDTSDERERAHG</sequence>
<keyword evidence="1" id="KW-1133">Transmembrane helix</keyword>
<feature type="transmembrane region" description="Helical" evidence="1">
    <location>
        <begin position="24"/>
        <end position="46"/>
    </location>
</feature>
<reference evidence="2" key="1">
    <citation type="submission" date="2012-10" db="EMBL/GenBank/DDBJ databases">
        <authorList>
            <person name="Lefevre C."/>
        </authorList>
    </citation>
    <scope>NUCLEOTIDE SEQUENCE</scope>
    <source>
        <strain evidence="2">BW-1</strain>
    </source>
</reference>
<evidence type="ECO:0000313" key="2">
    <source>
        <dbReference type="EMBL" id="CCO06701.1"/>
    </source>
</evidence>
<dbReference type="EMBL" id="FWEV01000325">
    <property type="protein sequence ID" value="SLM32752.1"/>
    <property type="molecule type" value="Genomic_DNA"/>
</dbReference>
<accession>L0R6R8</accession>
<dbReference type="AlphaFoldDB" id="L0R6R8"/>
<name>L0R6R8_9BACT</name>
<keyword evidence="1" id="KW-0472">Membrane</keyword>
<protein>
    <submittedName>
        <fullName evidence="2">Uncharacterized protein</fullName>
    </submittedName>
</protein>
<reference evidence="2" key="2">
    <citation type="submission" date="2012-12" db="EMBL/GenBank/DDBJ databases">
        <title>Region harboring genes involved in magnetosome formation of Candidatus Desulfamplus magnetosmortis.</title>
        <authorList>
            <person name="Lefevre C.T."/>
            <person name="Bazylinski D.A."/>
        </authorList>
    </citation>
    <scope>NUCLEOTIDE SEQUENCE</scope>
    <source>
        <strain evidence="2">BW-1</strain>
    </source>
</reference>
<dbReference type="Proteomes" id="UP000191931">
    <property type="component" value="Unassembled WGS sequence"/>
</dbReference>
<keyword evidence="4" id="KW-1185">Reference proteome</keyword>
<reference evidence="3 4" key="3">
    <citation type="submission" date="2017-03" db="EMBL/GenBank/DDBJ databases">
        <authorList>
            <person name="Afonso C.L."/>
            <person name="Miller P.J."/>
            <person name="Scott M.A."/>
            <person name="Spackman E."/>
            <person name="Goraichik I."/>
            <person name="Dimitrov K.M."/>
            <person name="Suarez D.L."/>
            <person name="Swayne D.E."/>
        </authorList>
    </citation>
    <scope>NUCLEOTIDE SEQUENCE [LARGE SCALE GENOMIC DNA]</scope>
    <source>
        <strain evidence="3">PRJEB14757</strain>
    </source>
</reference>
<organism evidence="2">
    <name type="scientific">Desulfamplus magnetovallimortis</name>
    <dbReference type="NCBI Taxonomy" id="1246637"/>
    <lineage>
        <taxon>Bacteria</taxon>
        <taxon>Pseudomonadati</taxon>
        <taxon>Thermodesulfobacteriota</taxon>
        <taxon>Desulfobacteria</taxon>
        <taxon>Desulfobacterales</taxon>
        <taxon>Desulfobacteraceae</taxon>
        <taxon>Desulfamplus</taxon>
    </lineage>
</organism>